<gene>
    <name evidence="2" type="ORF">NP493_2762g00004</name>
</gene>
<proteinExistence type="predicted"/>
<feature type="region of interest" description="Disordered" evidence="1">
    <location>
        <begin position="1"/>
        <end position="76"/>
    </location>
</feature>
<feature type="compositionally biased region" description="Basic residues" evidence="1">
    <location>
        <begin position="67"/>
        <end position="76"/>
    </location>
</feature>
<feature type="compositionally biased region" description="Polar residues" evidence="1">
    <location>
        <begin position="35"/>
        <end position="44"/>
    </location>
</feature>
<evidence type="ECO:0000256" key="1">
    <source>
        <dbReference type="SAM" id="MobiDB-lite"/>
    </source>
</evidence>
<feature type="compositionally biased region" description="Basic residues" evidence="1">
    <location>
        <begin position="1"/>
        <end position="10"/>
    </location>
</feature>
<dbReference type="AlphaFoldDB" id="A0AAD9N187"/>
<reference evidence="2" key="1">
    <citation type="journal article" date="2023" name="Mol. Biol. Evol.">
        <title>Third-Generation Sequencing Reveals the Adaptive Role of the Epigenome in Three Deep-Sea Polychaetes.</title>
        <authorList>
            <person name="Perez M."/>
            <person name="Aroh O."/>
            <person name="Sun Y."/>
            <person name="Lan Y."/>
            <person name="Juniper S.K."/>
            <person name="Young C.R."/>
            <person name="Angers B."/>
            <person name="Qian P.Y."/>
        </authorList>
    </citation>
    <scope>NUCLEOTIDE SEQUENCE</scope>
    <source>
        <strain evidence="2">R07B-5</strain>
    </source>
</reference>
<evidence type="ECO:0000313" key="2">
    <source>
        <dbReference type="EMBL" id="KAK2150504.1"/>
    </source>
</evidence>
<evidence type="ECO:0000313" key="3">
    <source>
        <dbReference type="Proteomes" id="UP001209878"/>
    </source>
</evidence>
<name>A0AAD9N187_RIDPI</name>
<dbReference type="Proteomes" id="UP001209878">
    <property type="component" value="Unassembled WGS sequence"/>
</dbReference>
<sequence>MAPPRRRRPVPRPSCRVSRAATRGRIKLRDRAALTTATVSANRRSTARLPTPTSQKGTSSTSSPRSAPRRVTRRRRVALPRPTAALGRLTAVAGRRRSPSRRRRTLTADLTPYIARTRRHAQTASRTLSRFGQTVLRWRHQADGTRRRRGVPGR</sequence>
<dbReference type="EMBL" id="JAODUO010002757">
    <property type="protein sequence ID" value="KAK2150504.1"/>
    <property type="molecule type" value="Genomic_DNA"/>
</dbReference>
<accession>A0AAD9N187</accession>
<keyword evidence="3" id="KW-1185">Reference proteome</keyword>
<organism evidence="2 3">
    <name type="scientific">Ridgeia piscesae</name>
    <name type="common">Tubeworm</name>
    <dbReference type="NCBI Taxonomy" id="27915"/>
    <lineage>
        <taxon>Eukaryota</taxon>
        <taxon>Metazoa</taxon>
        <taxon>Spiralia</taxon>
        <taxon>Lophotrochozoa</taxon>
        <taxon>Annelida</taxon>
        <taxon>Polychaeta</taxon>
        <taxon>Sedentaria</taxon>
        <taxon>Canalipalpata</taxon>
        <taxon>Sabellida</taxon>
        <taxon>Siboglinidae</taxon>
        <taxon>Ridgeia</taxon>
    </lineage>
</organism>
<protein>
    <submittedName>
        <fullName evidence="2">Uncharacterized protein</fullName>
    </submittedName>
</protein>
<comment type="caution">
    <text evidence="2">The sequence shown here is derived from an EMBL/GenBank/DDBJ whole genome shotgun (WGS) entry which is preliminary data.</text>
</comment>